<keyword evidence="3" id="KW-1185">Reference proteome</keyword>
<evidence type="ECO:0000259" key="1">
    <source>
        <dbReference type="Pfam" id="PF00004"/>
    </source>
</evidence>
<reference evidence="2 3" key="1">
    <citation type="submission" date="2019-08" db="EMBL/GenBank/DDBJ databases">
        <authorList>
            <person name="Chen S.-C."/>
            <person name="Lai M.-C."/>
            <person name="You Y.-T."/>
        </authorList>
    </citation>
    <scope>NUCLEOTIDE SEQUENCE [LARGE SCALE GENOMIC DNA]</scope>
    <source>
        <strain evidence="2 3">P2F9704a</strain>
    </source>
</reference>
<dbReference type="RefSeq" id="WP_255332177.1">
    <property type="nucleotide sequence ID" value="NZ_VOTZ01000007.1"/>
</dbReference>
<dbReference type="PANTHER" id="PTHR37816">
    <property type="entry name" value="YALI0E33011P"/>
    <property type="match status" value="1"/>
</dbReference>
<dbReference type="InterPro" id="IPR027417">
    <property type="entry name" value="P-loop_NTPase"/>
</dbReference>
<feature type="domain" description="ATPase AAA-type core" evidence="1">
    <location>
        <begin position="26"/>
        <end position="126"/>
    </location>
</feature>
<dbReference type="AlphaFoldDB" id="A0ABD4TGZ9"/>
<dbReference type="InterPro" id="IPR003959">
    <property type="entry name" value="ATPase_AAA_core"/>
</dbReference>
<sequence length="201" mass="22137">MHYGMMRDGKAGDGSLEPLAIGKMKILIIGTLGAGKTTLARTLSGETGFPYISIDGCRIRYSDGTIVGEETAWDYFLEACSDPSPAILEFSGMGPYASQVRDALLSSKMPVAIIWIDFPHDLCIERASKRESIVPAPYVWAPIGYSVPAIHSGIEVAWEGIWSFESSFHARRMTFSRDALSTEVYKRVESYLPGITPERAY</sequence>
<gene>
    <name evidence="2" type="ORF">FTO68_04410</name>
</gene>
<accession>A0ABD4TGZ9</accession>
<proteinExistence type="predicted"/>
<dbReference type="SUPFAM" id="SSF52540">
    <property type="entry name" value="P-loop containing nucleoside triphosphate hydrolases"/>
    <property type="match status" value="1"/>
</dbReference>
<dbReference type="InterPro" id="IPR052922">
    <property type="entry name" value="Cytidylate_Kinase-2"/>
</dbReference>
<dbReference type="Pfam" id="PF00004">
    <property type="entry name" value="AAA"/>
    <property type="match status" value="1"/>
</dbReference>
<name>A0ABD4TGZ9_9EURY</name>
<evidence type="ECO:0000313" key="3">
    <source>
        <dbReference type="Proteomes" id="UP001524383"/>
    </source>
</evidence>
<dbReference type="PANTHER" id="PTHR37816:SF1">
    <property type="entry name" value="TOXIN"/>
    <property type="match status" value="1"/>
</dbReference>
<dbReference type="EMBL" id="VOTZ01000007">
    <property type="protein sequence ID" value="MCQ1538234.1"/>
    <property type="molecule type" value="Genomic_DNA"/>
</dbReference>
<dbReference type="Proteomes" id="UP001524383">
    <property type="component" value="Unassembled WGS sequence"/>
</dbReference>
<evidence type="ECO:0000313" key="2">
    <source>
        <dbReference type="EMBL" id="MCQ1538234.1"/>
    </source>
</evidence>
<comment type="caution">
    <text evidence="2">The sequence shown here is derived from an EMBL/GenBank/DDBJ whole genome shotgun (WGS) entry which is preliminary data.</text>
</comment>
<protein>
    <submittedName>
        <fullName evidence="2">AAA family ATPase</fullName>
    </submittedName>
</protein>
<organism evidence="2 3">
    <name type="scientific">Methanocalculus taiwanensis</name>
    <dbReference type="NCBI Taxonomy" id="106207"/>
    <lineage>
        <taxon>Archaea</taxon>
        <taxon>Methanobacteriati</taxon>
        <taxon>Methanobacteriota</taxon>
        <taxon>Stenosarchaea group</taxon>
        <taxon>Methanomicrobia</taxon>
        <taxon>Methanomicrobiales</taxon>
        <taxon>Methanocalculaceae</taxon>
        <taxon>Methanocalculus</taxon>
    </lineage>
</organism>
<dbReference type="Gene3D" id="3.40.50.300">
    <property type="entry name" value="P-loop containing nucleotide triphosphate hydrolases"/>
    <property type="match status" value="1"/>
</dbReference>